<dbReference type="FunFam" id="3.40.50.300:FF:000053">
    <property type="entry name" value="Signal recognition particle receptor FtsY"/>
    <property type="match status" value="1"/>
</dbReference>
<dbReference type="InterPro" id="IPR036225">
    <property type="entry name" value="SRP/SRP_N"/>
</dbReference>
<dbReference type="HAMAP" id="MF_00920">
    <property type="entry name" value="FtsY"/>
    <property type="match status" value="1"/>
</dbReference>
<feature type="region of interest" description="Disordered" evidence="12">
    <location>
        <begin position="15"/>
        <end position="76"/>
    </location>
</feature>
<dbReference type="PANTHER" id="PTHR43134">
    <property type="entry name" value="SIGNAL RECOGNITION PARTICLE RECEPTOR SUBUNIT ALPHA"/>
    <property type="match status" value="1"/>
</dbReference>
<dbReference type="InterPro" id="IPR004390">
    <property type="entry name" value="SR_rcpt_FtsY"/>
</dbReference>
<keyword evidence="6 11" id="KW-0342">GTP-binding</keyword>
<keyword evidence="11" id="KW-0997">Cell inner membrane</keyword>
<dbReference type="GO" id="GO:0005886">
    <property type="term" value="C:plasma membrane"/>
    <property type="evidence" value="ECO:0007669"/>
    <property type="project" value="UniProtKB-SubCell"/>
</dbReference>
<dbReference type="GO" id="GO:0005737">
    <property type="term" value="C:cytoplasm"/>
    <property type="evidence" value="ECO:0007669"/>
    <property type="project" value="UniProtKB-SubCell"/>
</dbReference>
<evidence type="ECO:0000256" key="12">
    <source>
        <dbReference type="SAM" id="MobiDB-lite"/>
    </source>
</evidence>
<dbReference type="RefSeq" id="WP_011791534.1">
    <property type="nucleotide sequence ID" value="NC_008751.1"/>
</dbReference>
<dbReference type="PANTHER" id="PTHR43134:SF1">
    <property type="entry name" value="SIGNAL RECOGNITION PARTICLE RECEPTOR SUBUNIT ALPHA"/>
    <property type="match status" value="1"/>
</dbReference>
<evidence type="ECO:0000256" key="11">
    <source>
        <dbReference type="HAMAP-Rule" id="MF_00920"/>
    </source>
</evidence>
<comment type="subunit">
    <text evidence="11">Part of the signal recognition particle protein translocation system, which is composed of SRP and FtsY.</text>
</comment>
<evidence type="ECO:0000256" key="7">
    <source>
        <dbReference type="ARBA" id="ARBA00023136"/>
    </source>
</evidence>
<comment type="function">
    <text evidence="10">Involved in targeting and insertion of nascent membrane proteins into the cytoplasmic membrane. Acts as a receptor for the complex formed by the signal recognition particle (SRP) and the ribosome-nascent chain (RNC). Interaction with SRP-RNC leads to the transfer of the RNC complex to the Sec translocase for insertion into the membrane, the hydrolysis of GTP by both Ffh and FtsY, and the dissociation of the SRP-FtsY complex into the individual components.</text>
</comment>
<sequence length="483" mass="52562">MGFFSAIKRLWKGDTAPEDVSKPVEAEGSAIVGTSSTGSPVGTGAAMPAAQGAPSPAAPHAIATPDDAVPDDAVHGGEAPWKTELTLALRQAEPRLSVWLGHVLDGVDEAGPILWERLRFFFSSLEVPADEAETFVRDFGRWLEAMEYRYVADFRSELQYRLALALDLEDEEDERSRLMLKLTEGLARTREQIGRRIDGLLASHGRIDEGFWEELEEILIMADVGFEPTTQLIGRLRERARKAGTDDPARFRELLREELEVIFRAPRRIAAVNPPEVVLLIGVNGVGKTTTIAKLAYRAQLQGRKVLIAAGDTFRAAAIEQLEIWAKRVGAGFYAKTAGADPAAVAYEAMDKAVSEGYDLLLVDTAGRLHTKANLMEELHKIRKVLGRKHPGAPHRSILVIDATTGQNALSQTKLFNEACGVDEIVLTKLDGTAKGGIVVAVAMQFGIPITYVGLGEKMEDMRPFNGSDFAMALLGVEEKPAA</sequence>
<evidence type="ECO:0000256" key="10">
    <source>
        <dbReference type="ARBA" id="ARBA00053570"/>
    </source>
</evidence>
<dbReference type="Gene3D" id="3.40.50.300">
    <property type="entry name" value="P-loop containing nucleotide triphosphate hydrolases"/>
    <property type="match status" value="1"/>
</dbReference>
<dbReference type="SUPFAM" id="SSF47364">
    <property type="entry name" value="Domain of the SRP/SRP receptor G-proteins"/>
    <property type="match status" value="1"/>
</dbReference>
<dbReference type="InterPro" id="IPR013822">
    <property type="entry name" value="Signal_recog_particl_SRP54_hlx"/>
</dbReference>
<evidence type="ECO:0000256" key="5">
    <source>
        <dbReference type="ARBA" id="ARBA00022801"/>
    </source>
</evidence>
<keyword evidence="2 11" id="KW-1003">Cell membrane</keyword>
<proteinExistence type="inferred from homology"/>
<dbReference type="GO" id="GO:0006614">
    <property type="term" value="P:SRP-dependent cotranslational protein targeting to membrane"/>
    <property type="evidence" value="ECO:0007669"/>
    <property type="project" value="InterPro"/>
</dbReference>
<feature type="binding site" evidence="11">
    <location>
        <begin position="428"/>
        <end position="431"/>
    </location>
    <ligand>
        <name>GTP</name>
        <dbReference type="ChEBI" id="CHEBI:37565"/>
    </ligand>
</feature>
<dbReference type="GO" id="GO:0005047">
    <property type="term" value="F:signal recognition particle binding"/>
    <property type="evidence" value="ECO:0007669"/>
    <property type="project" value="TreeGrafter"/>
</dbReference>
<feature type="domain" description="SRP54-type proteins GTP-binding" evidence="13">
    <location>
        <begin position="449"/>
        <end position="462"/>
    </location>
</feature>
<comment type="similarity">
    <text evidence="11">Belongs to the GTP-binding SRP family. FtsY subfamily.</text>
</comment>
<dbReference type="EC" id="3.6.5.4" evidence="11"/>
<evidence type="ECO:0000256" key="1">
    <source>
        <dbReference type="ARBA" id="ARBA00004413"/>
    </source>
</evidence>
<dbReference type="Pfam" id="PF00448">
    <property type="entry name" value="SRP54"/>
    <property type="match status" value="1"/>
</dbReference>
<comment type="catalytic activity">
    <reaction evidence="9 11">
        <text>GTP + H2O = GDP + phosphate + H(+)</text>
        <dbReference type="Rhea" id="RHEA:19669"/>
        <dbReference type="ChEBI" id="CHEBI:15377"/>
        <dbReference type="ChEBI" id="CHEBI:15378"/>
        <dbReference type="ChEBI" id="CHEBI:37565"/>
        <dbReference type="ChEBI" id="CHEBI:43474"/>
        <dbReference type="ChEBI" id="CHEBI:58189"/>
        <dbReference type="EC" id="3.6.5.4"/>
    </reaction>
</comment>
<feature type="binding site" evidence="11">
    <location>
        <begin position="364"/>
        <end position="368"/>
    </location>
    <ligand>
        <name>GTP</name>
        <dbReference type="ChEBI" id="CHEBI:37565"/>
    </ligand>
</feature>
<dbReference type="InterPro" id="IPR000897">
    <property type="entry name" value="SRP54_GTPase_dom"/>
</dbReference>
<dbReference type="InterPro" id="IPR003593">
    <property type="entry name" value="AAA+_ATPase"/>
</dbReference>
<protein>
    <recommendedName>
        <fullName evidence="11">Signal recognition particle receptor FtsY</fullName>
        <shortName evidence="11">SRP receptor</shortName>
        <ecNumber evidence="11">3.6.5.4</ecNumber>
    </recommendedName>
</protein>
<reference evidence="15" key="1">
    <citation type="journal article" date="2009" name="Environ. Microbiol.">
        <title>Contribution of mobile genetic elements to Desulfovibrio vulgaris genome plasticity.</title>
        <authorList>
            <person name="Walker C.B."/>
            <person name="Stolyar S."/>
            <person name="Chivian D."/>
            <person name="Pinel N."/>
            <person name="Gabster J.A."/>
            <person name="Dehal P.S."/>
            <person name="He Z."/>
            <person name="Yang Z.K."/>
            <person name="Yen H.C."/>
            <person name="Zhou J."/>
            <person name="Wall J.D."/>
            <person name="Hazen T.C."/>
            <person name="Arkin A.P."/>
            <person name="Stahl D.A."/>
        </authorList>
    </citation>
    <scope>NUCLEOTIDE SEQUENCE [LARGE SCALE GENOMIC DNA]</scope>
    <source>
        <strain evidence="15">DP4</strain>
    </source>
</reference>
<dbReference type="FunFam" id="1.20.120.140:FF:000002">
    <property type="entry name" value="Signal recognition particle receptor FtsY"/>
    <property type="match status" value="1"/>
</dbReference>
<keyword evidence="3 11" id="KW-0963">Cytoplasm</keyword>
<evidence type="ECO:0000256" key="4">
    <source>
        <dbReference type="ARBA" id="ARBA00022741"/>
    </source>
</evidence>
<comment type="subcellular location">
    <subcellularLocation>
        <location evidence="11">Cell inner membrane</location>
        <topology evidence="11">Peripheral membrane protein</topology>
        <orientation evidence="11">Cytoplasmic side</orientation>
    </subcellularLocation>
    <subcellularLocation>
        <location evidence="11">Cytoplasm</location>
    </subcellularLocation>
    <subcellularLocation>
        <location evidence="1">Cell membrane</location>
        <topology evidence="1">Peripheral membrane protein</topology>
        <orientation evidence="1">Cytoplasmic side</orientation>
    </subcellularLocation>
</comment>
<dbReference type="SMART" id="SM00963">
    <property type="entry name" value="SRP54_N"/>
    <property type="match status" value="1"/>
</dbReference>
<feature type="compositionally biased region" description="Low complexity" evidence="12">
    <location>
        <begin position="32"/>
        <end position="67"/>
    </location>
</feature>
<evidence type="ECO:0000256" key="2">
    <source>
        <dbReference type="ARBA" id="ARBA00022475"/>
    </source>
</evidence>
<keyword evidence="5 11" id="KW-0378">Hydrolase</keyword>
<keyword evidence="4 11" id="KW-0547">Nucleotide-binding</keyword>
<accession>A0A0H3A4X7</accession>
<dbReference type="InterPro" id="IPR027417">
    <property type="entry name" value="P-loop_NTPase"/>
</dbReference>
<evidence type="ECO:0000256" key="8">
    <source>
        <dbReference type="ARBA" id="ARBA00023170"/>
    </source>
</evidence>
<dbReference type="HOGENOM" id="CLU_009301_10_1_7"/>
<gene>
    <name evidence="11" type="primary">ftsY</name>
    <name evidence="14" type="ordered locus">Dvul_0317</name>
</gene>
<dbReference type="KEGG" id="dvl:Dvul_0317"/>
<keyword evidence="8 11" id="KW-0675">Receptor</keyword>
<evidence type="ECO:0000256" key="3">
    <source>
        <dbReference type="ARBA" id="ARBA00022490"/>
    </source>
</evidence>
<feature type="binding site" evidence="11">
    <location>
        <begin position="282"/>
        <end position="289"/>
    </location>
    <ligand>
        <name>GTP</name>
        <dbReference type="ChEBI" id="CHEBI:37565"/>
    </ligand>
</feature>
<dbReference type="SMART" id="SM00962">
    <property type="entry name" value="SRP54"/>
    <property type="match status" value="1"/>
</dbReference>
<dbReference type="EMBL" id="CP000527">
    <property type="protein sequence ID" value="ABM27340.1"/>
    <property type="molecule type" value="Genomic_DNA"/>
</dbReference>
<dbReference type="SMART" id="SM00382">
    <property type="entry name" value="AAA"/>
    <property type="match status" value="1"/>
</dbReference>
<dbReference type="NCBIfam" id="TIGR00064">
    <property type="entry name" value="ftsY"/>
    <property type="match status" value="1"/>
</dbReference>
<evidence type="ECO:0000256" key="6">
    <source>
        <dbReference type="ARBA" id="ARBA00023134"/>
    </source>
</evidence>
<organism evidence="14 15">
    <name type="scientific">Nitratidesulfovibrio vulgaris (strain DP4)</name>
    <name type="common">Desulfovibrio vulgaris</name>
    <dbReference type="NCBI Taxonomy" id="391774"/>
    <lineage>
        <taxon>Bacteria</taxon>
        <taxon>Pseudomonadati</taxon>
        <taxon>Thermodesulfobacteriota</taxon>
        <taxon>Desulfovibrionia</taxon>
        <taxon>Desulfovibrionales</taxon>
        <taxon>Desulfovibrionaceae</taxon>
        <taxon>Nitratidesulfovibrio</taxon>
    </lineage>
</organism>
<dbReference type="Pfam" id="PF02881">
    <property type="entry name" value="SRP54_N"/>
    <property type="match status" value="1"/>
</dbReference>
<keyword evidence="7 11" id="KW-0472">Membrane</keyword>
<dbReference type="AlphaFoldDB" id="A0A0H3A4X7"/>
<name>A0A0H3A4X7_NITV4</name>
<dbReference type="PROSITE" id="PS00300">
    <property type="entry name" value="SRP54"/>
    <property type="match status" value="1"/>
</dbReference>
<dbReference type="CDD" id="cd17874">
    <property type="entry name" value="FtsY"/>
    <property type="match status" value="1"/>
</dbReference>
<dbReference type="Gene3D" id="1.20.120.140">
    <property type="entry name" value="Signal recognition particle SRP54, nucleotide-binding domain"/>
    <property type="match status" value="1"/>
</dbReference>
<evidence type="ECO:0000259" key="13">
    <source>
        <dbReference type="PROSITE" id="PS00300"/>
    </source>
</evidence>
<evidence type="ECO:0000256" key="9">
    <source>
        <dbReference type="ARBA" id="ARBA00048027"/>
    </source>
</evidence>
<dbReference type="SUPFAM" id="SSF52540">
    <property type="entry name" value="P-loop containing nucleoside triphosphate hydrolases"/>
    <property type="match status" value="1"/>
</dbReference>
<dbReference type="GO" id="GO:0005525">
    <property type="term" value="F:GTP binding"/>
    <property type="evidence" value="ECO:0007669"/>
    <property type="project" value="UniProtKB-UniRule"/>
</dbReference>
<evidence type="ECO:0000313" key="14">
    <source>
        <dbReference type="EMBL" id="ABM27340.1"/>
    </source>
</evidence>
<dbReference type="Proteomes" id="UP000009173">
    <property type="component" value="Chromosome"/>
</dbReference>
<evidence type="ECO:0000313" key="15">
    <source>
        <dbReference type="Proteomes" id="UP000009173"/>
    </source>
</evidence>
<dbReference type="GO" id="GO:0003924">
    <property type="term" value="F:GTPase activity"/>
    <property type="evidence" value="ECO:0007669"/>
    <property type="project" value="UniProtKB-UniRule"/>
</dbReference>
<dbReference type="InterPro" id="IPR042101">
    <property type="entry name" value="SRP54_N_sf"/>
</dbReference>